<dbReference type="EMBL" id="AUZM01000007">
    <property type="protein sequence ID" value="ERT08805.1"/>
    <property type="molecule type" value="Genomic_DNA"/>
</dbReference>
<comment type="caution">
    <text evidence="1">The sequence shown here is derived from an EMBL/GenBank/DDBJ whole genome shotgun (WGS) entry which is preliminary data.</text>
</comment>
<proteinExistence type="predicted"/>
<dbReference type="OrthoDB" id="9844073at2"/>
<reference evidence="1 2" key="1">
    <citation type="journal article" date="2013" name="Front. Microbiol.">
        <title>Comparative genomic analyses of the cyanobacterium, Lyngbya aestuarii BL J, a powerful hydrogen producer.</title>
        <authorList>
            <person name="Kothari A."/>
            <person name="Vaughn M."/>
            <person name="Garcia-Pichel F."/>
        </authorList>
    </citation>
    <scope>NUCLEOTIDE SEQUENCE [LARGE SCALE GENOMIC DNA]</scope>
    <source>
        <strain evidence="1 2">BL J</strain>
    </source>
</reference>
<dbReference type="AlphaFoldDB" id="U7QNV2"/>
<dbReference type="RefSeq" id="WP_023064899.1">
    <property type="nucleotide sequence ID" value="NZ_AUZM01000007.1"/>
</dbReference>
<sequence length="94" mass="11236">MYEYIVKFTHQELPCQKIHSDKWLDVGSLLEFNQEKGRVIALVSVVMKQFSSELNNYDTILEIDLLQYIVNQNSNIKLFDLPYKNQFEQKKMFN</sequence>
<keyword evidence="2" id="KW-1185">Reference proteome</keyword>
<evidence type="ECO:0000313" key="2">
    <source>
        <dbReference type="Proteomes" id="UP000017127"/>
    </source>
</evidence>
<accession>U7QNV2</accession>
<organism evidence="1 2">
    <name type="scientific">Lyngbya aestuarii BL J</name>
    <dbReference type="NCBI Taxonomy" id="1348334"/>
    <lineage>
        <taxon>Bacteria</taxon>
        <taxon>Bacillati</taxon>
        <taxon>Cyanobacteriota</taxon>
        <taxon>Cyanophyceae</taxon>
        <taxon>Oscillatoriophycideae</taxon>
        <taxon>Oscillatoriales</taxon>
        <taxon>Microcoleaceae</taxon>
        <taxon>Lyngbya</taxon>
    </lineage>
</organism>
<protein>
    <submittedName>
        <fullName evidence="1">Uncharacterized protein</fullName>
    </submittedName>
</protein>
<dbReference type="Proteomes" id="UP000017127">
    <property type="component" value="Unassembled WGS sequence"/>
</dbReference>
<gene>
    <name evidence="1" type="ORF">M595_1137</name>
</gene>
<name>U7QNV2_9CYAN</name>
<evidence type="ECO:0000313" key="1">
    <source>
        <dbReference type="EMBL" id="ERT08805.1"/>
    </source>
</evidence>